<dbReference type="Pfam" id="PF19055">
    <property type="entry name" value="ABC2_membrane_7"/>
    <property type="match status" value="1"/>
</dbReference>
<evidence type="ECO:0000256" key="4">
    <source>
        <dbReference type="ARBA" id="ARBA00022741"/>
    </source>
</evidence>
<keyword evidence="12" id="KW-1185">Reference proteome</keyword>
<dbReference type="Gene3D" id="3.40.50.300">
    <property type="entry name" value="P-loop containing nucleotide triphosphate hydrolases"/>
    <property type="match status" value="1"/>
</dbReference>
<dbReference type="AlphaFoldDB" id="L8H6F0"/>
<name>L8H6F0_ACACF</name>
<accession>L8H6F0</accession>
<dbReference type="InterPro" id="IPR003593">
    <property type="entry name" value="AAA+_ATPase"/>
</dbReference>
<dbReference type="SUPFAM" id="SSF52540">
    <property type="entry name" value="P-loop containing nucleoside triphosphate hydrolases"/>
    <property type="match status" value="1"/>
</dbReference>
<dbReference type="InterPro" id="IPR013525">
    <property type="entry name" value="ABC2_TM"/>
</dbReference>
<reference evidence="11 12" key="1">
    <citation type="journal article" date="2013" name="Genome Biol.">
        <title>Genome of Acanthamoeba castellanii highlights extensive lateral gene transfer and early evolution of tyrosine kinase signaling.</title>
        <authorList>
            <person name="Clarke M."/>
            <person name="Lohan A.J."/>
            <person name="Liu B."/>
            <person name="Lagkouvardos I."/>
            <person name="Roy S."/>
            <person name="Zafar N."/>
            <person name="Bertelli C."/>
            <person name="Schilde C."/>
            <person name="Kianianmomeni A."/>
            <person name="Burglin T.R."/>
            <person name="Frech C."/>
            <person name="Turcotte B."/>
            <person name="Kopec K.O."/>
            <person name="Synnott J.M."/>
            <person name="Choo C."/>
            <person name="Paponov I."/>
            <person name="Finkler A."/>
            <person name="Soon Heng Tan C."/>
            <person name="Hutchins A.P."/>
            <person name="Weinmeier T."/>
            <person name="Rattei T."/>
            <person name="Chu J.S."/>
            <person name="Gimenez G."/>
            <person name="Irimia M."/>
            <person name="Rigden D.J."/>
            <person name="Fitzpatrick D.A."/>
            <person name="Lorenzo-Morales J."/>
            <person name="Bateman A."/>
            <person name="Chiu C.H."/>
            <person name="Tang P."/>
            <person name="Hegemann P."/>
            <person name="Fromm H."/>
            <person name="Raoult D."/>
            <person name="Greub G."/>
            <person name="Miranda-Saavedra D."/>
            <person name="Chen N."/>
            <person name="Nash P."/>
            <person name="Ginger M.L."/>
            <person name="Horn M."/>
            <person name="Schaap P."/>
            <person name="Caler L."/>
            <person name="Loftus B."/>
        </authorList>
    </citation>
    <scope>NUCLEOTIDE SEQUENCE [LARGE SCALE GENOMIC DNA]</scope>
    <source>
        <strain evidence="11 12">Neff</strain>
    </source>
</reference>
<dbReference type="InterPro" id="IPR043926">
    <property type="entry name" value="ABCG_dom"/>
</dbReference>
<evidence type="ECO:0000256" key="6">
    <source>
        <dbReference type="ARBA" id="ARBA00022989"/>
    </source>
</evidence>
<evidence type="ECO:0000256" key="5">
    <source>
        <dbReference type="ARBA" id="ARBA00022840"/>
    </source>
</evidence>
<dbReference type="InterPro" id="IPR050352">
    <property type="entry name" value="ABCG_transporters"/>
</dbReference>
<evidence type="ECO:0000313" key="12">
    <source>
        <dbReference type="Proteomes" id="UP000011083"/>
    </source>
</evidence>
<feature type="transmembrane region" description="Helical" evidence="9">
    <location>
        <begin position="582"/>
        <end position="602"/>
    </location>
</feature>
<evidence type="ECO:0000256" key="1">
    <source>
        <dbReference type="ARBA" id="ARBA00004141"/>
    </source>
</evidence>
<evidence type="ECO:0000256" key="9">
    <source>
        <dbReference type="SAM" id="Phobius"/>
    </source>
</evidence>
<dbReference type="Proteomes" id="UP000011083">
    <property type="component" value="Unassembled WGS sequence"/>
</dbReference>
<dbReference type="KEGG" id="acan:ACA1_113820"/>
<dbReference type="SMR" id="L8H6F0"/>
<evidence type="ECO:0000313" key="11">
    <source>
        <dbReference type="EMBL" id="ELR20036.1"/>
    </source>
</evidence>
<dbReference type="RefSeq" id="XP_004342146.1">
    <property type="nucleotide sequence ID" value="XM_004342097.1"/>
</dbReference>
<feature type="transmembrane region" description="Helical" evidence="9">
    <location>
        <begin position="672"/>
        <end position="694"/>
    </location>
</feature>
<keyword evidence="2" id="KW-0813">Transport</keyword>
<dbReference type="PANTHER" id="PTHR48041:SF63">
    <property type="entry name" value="EARLY GENE AT 23, ISOFORM C"/>
    <property type="match status" value="1"/>
</dbReference>
<dbReference type="OrthoDB" id="26425at2759"/>
<feature type="transmembrane region" description="Helical" evidence="9">
    <location>
        <begin position="467"/>
        <end position="486"/>
    </location>
</feature>
<evidence type="ECO:0000256" key="2">
    <source>
        <dbReference type="ARBA" id="ARBA00022448"/>
    </source>
</evidence>
<dbReference type="GO" id="GO:0005886">
    <property type="term" value="C:plasma membrane"/>
    <property type="evidence" value="ECO:0007669"/>
    <property type="project" value="TreeGrafter"/>
</dbReference>
<dbReference type="SMART" id="SM00382">
    <property type="entry name" value="AAA"/>
    <property type="match status" value="1"/>
</dbReference>
<dbReference type="GO" id="GO:0005524">
    <property type="term" value="F:ATP binding"/>
    <property type="evidence" value="ECO:0007669"/>
    <property type="project" value="UniProtKB-KW"/>
</dbReference>
<keyword evidence="3 9" id="KW-0812">Transmembrane</keyword>
<dbReference type="VEuPathDB" id="AmoebaDB:ACA1_113820"/>
<dbReference type="PANTHER" id="PTHR48041">
    <property type="entry name" value="ABC TRANSPORTER G FAMILY MEMBER 28"/>
    <property type="match status" value="1"/>
</dbReference>
<dbReference type="EMBL" id="KB007926">
    <property type="protein sequence ID" value="ELR20036.1"/>
    <property type="molecule type" value="Genomic_DNA"/>
</dbReference>
<keyword evidence="6 9" id="KW-1133">Transmembrane helix</keyword>
<dbReference type="OMA" id="IAITYWM"/>
<feature type="domain" description="ABC transporter" evidence="10">
    <location>
        <begin position="110"/>
        <end position="344"/>
    </location>
</feature>
<feature type="region of interest" description="Disordered" evidence="8">
    <location>
        <begin position="1"/>
        <end position="41"/>
    </location>
</feature>
<dbReference type="GO" id="GO:0140359">
    <property type="term" value="F:ABC-type transporter activity"/>
    <property type="evidence" value="ECO:0007669"/>
    <property type="project" value="InterPro"/>
</dbReference>
<comment type="subcellular location">
    <subcellularLocation>
        <location evidence="1">Membrane</location>
        <topology evidence="1">Multi-pass membrane protein</topology>
    </subcellularLocation>
</comment>
<dbReference type="InterPro" id="IPR003439">
    <property type="entry name" value="ABC_transporter-like_ATP-bd"/>
</dbReference>
<dbReference type="Pfam" id="PF00005">
    <property type="entry name" value="ABC_tran"/>
    <property type="match status" value="1"/>
</dbReference>
<dbReference type="GO" id="GO:0016887">
    <property type="term" value="F:ATP hydrolysis activity"/>
    <property type="evidence" value="ECO:0007669"/>
    <property type="project" value="InterPro"/>
</dbReference>
<evidence type="ECO:0000259" key="10">
    <source>
        <dbReference type="PROSITE" id="PS50893"/>
    </source>
</evidence>
<gene>
    <name evidence="11" type="ORF">ACA1_113820</name>
</gene>
<keyword evidence="5" id="KW-0067">ATP-binding</keyword>
<dbReference type="Pfam" id="PF01061">
    <property type="entry name" value="ABC2_membrane"/>
    <property type="match status" value="1"/>
</dbReference>
<dbReference type="GeneID" id="14920876"/>
<sequence>MSSSSSSSEEYELATYEENDKPAHKNNKQVSDDDEGENEDEMGRAALYEDDQEMAIVSKYAKVNQPCPFSQHPPKHHINLEWRNINYKVVFPMPPSNLFVKLLLKLPIPDMILNLFKKKMEMPILNNVSGSVRSGELIAIMGPTGSGKTTLLNVLARRIKLNVTGDILVNGEPLKRRMAYVLQDDIFFPNLTVRDTISYTAYLKLPKSLSWKEKREKVDEILTELGIQRCSNTIVGGGWVRGVSGGERKRTNIANELVANPSLIFLDEPTSGLDSSTSLGLIVSMKNLAKSGHTVVSTIHQPSSSMFLMFDHVLLLAEGGFVVYSGTASGVLSYFAKLGLHAPPHYNPADFMLEVVTANETVKDGKSVKQMLIDTYAENQKTIEGKRPPITIGDEERSAVHDIKKGPKYNTSFHAQMLVMAMRAFKQRRGDILNWMQTFTIVAIAILSGLLWFQMDMKESALGDRTGFLFFTTMFWIMQPWFNALYSCTHPFIPPERAVLTKERAGGNYRLSAYFLGKTVAETPLELVLPFISSVISYWMVGLSDYFPNFIFYVVLVWLFTLMGGSIGLFISATVLDVKKALTLTVIVVLGSVLLGGFFISAENLPVWIAWARWISFMKYAYEAVLINEFDLSQGQTFTPSNPSAYTEITDPATQRITGSMILDKYDVETNIWGDIIFLVGVILVCRTLAYLSLRFLNKPRM</sequence>
<organism evidence="11 12">
    <name type="scientific">Acanthamoeba castellanii (strain ATCC 30010 / Neff)</name>
    <dbReference type="NCBI Taxonomy" id="1257118"/>
    <lineage>
        <taxon>Eukaryota</taxon>
        <taxon>Amoebozoa</taxon>
        <taxon>Discosea</taxon>
        <taxon>Longamoebia</taxon>
        <taxon>Centramoebida</taxon>
        <taxon>Acanthamoebidae</taxon>
        <taxon>Acanthamoeba</taxon>
    </lineage>
</organism>
<evidence type="ECO:0000256" key="8">
    <source>
        <dbReference type="SAM" id="MobiDB-lite"/>
    </source>
</evidence>
<keyword evidence="7 9" id="KW-0472">Membrane</keyword>
<proteinExistence type="predicted"/>
<evidence type="ECO:0000256" key="3">
    <source>
        <dbReference type="ARBA" id="ARBA00022692"/>
    </source>
</evidence>
<evidence type="ECO:0000256" key="7">
    <source>
        <dbReference type="ARBA" id="ARBA00023136"/>
    </source>
</evidence>
<keyword evidence="4" id="KW-0547">Nucleotide-binding</keyword>
<dbReference type="InterPro" id="IPR027417">
    <property type="entry name" value="P-loop_NTPase"/>
</dbReference>
<feature type="transmembrane region" description="Helical" evidence="9">
    <location>
        <begin position="550"/>
        <end position="570"/>
    </location>
</feature>
<feature type="transmembrane region" description="Helical" evidence="9">
    <location>
        <begin position="432"/>
        <end position="455"/>
    </location>
</feature>
<protein>
    <submittedName>
        <fullName evidence="11">ABC2 type transporter superfamily protein</fullName>
    </submittedName>
</protein>
<dbReference type="PROSITE" id="PS50893">
    <property type="entry name" value="ABC_TRANSPORTER_2"/>
    <property type="match status" value="1"/>
</dbReference>